<name>A0A9W6YEF5_9STRA</name>
<reference evidence="1" key="1">
    <citation type="submission" date="2023-04" db="EMBL/GenBank/DDBJ databases">
        <title>Phytophthora fragariaefolia NBRC 109709.</title>
        <authorList>
            <person name="Ichikawa N."/>
            <person name="Sato H."/>
            <person name="Tonouchi N."/>
        </authorList>
    </citation>
    <scope>NUCLEOTIDE SEQUENCE</scope>
    <source>
        <strain evidence="1">NBRC 109709</strain>
    </source>
</reference>
<dbReference type="AlphaFoldDB" id="A0A9W6YEF5"/>
<accession>A0A9W6YEF5</accession>
<dbReference type="EMBL" id="BSXT01006051">
    <property type="protein sequence ID" value="GMF61848.1"/>
    <property type="molecule type" value="Genomic_DNA"/>
</dbReference>
<keyword evidence="2" id="KW-1185">Reference proteome</keyword>
<evidence type="ECO:0000313" key="2">
    <source>
        <dbReference type="Proteomes" id="UP001165121"/>
    </source>
</evidence>
<sequence length="80" mass="9958">MQPRRRMTQRLHTGTRAEIRRWQDFTEILNEWFAWALCRLWNKLPEEQGFELIHHFKIKLRIFKIKTRIAKIKTRKPVKS</sequence>
<organism evidence="1 2">
    <name type="scientific">Phytophthora fragariaefolia</name>
    <dbReference type="NCBI Taxonomy" id="1490495"/>
    <lineage>
        <taxon>Eukaryota</taxon>
        <taxon>Sar</taxon>
        <taxon>Stramenopiles</taxon>
        <taxon>Oomycota</taxon>
        <taxon>Peronosporomycetes</taxon>
        <taxon>Peronosporales</taxon>
        <taxon>Peronosporaceae</taxon>
        <taxon>Phytophthora</taxon>
    </lineage>
</organism>
<proteinExistence type="predicted"/>
<comment type="caution">
    <text evidence="1">The sequence shown here is derived from an EMBL/GenBank/DDBJ whole genome shotgun (WGS) entry which is preliminary data.</text>
</comment>
<dbReference type="Proteomes" id="UP001165121">
    <property type="component" value="Unassembled WGS sequence"/>
</dbReference>
<protein>
    <submittedName>
        <fullName evidence="1">Unnamed protein product</fullName>
    </submittedName>
</protein>
<gene>
    <name evidence="1" type="ORF">Pfra01_002693900</name>
</gene>
<evidence type="ECO:0000313" key="1">
    <source>
        <dbReference type="EMBL" id="GMF61848.1"/>
    </source>
</evidence>